<evidence type="ECO:0000256" key="11">
    <source>
        <dbReference type="ARBA" id="ARBA00023004"/>
    </source>
</evidence>
<evidence type="ECO:0000256" key="8">
    <source>
        <dbReference type="ARBA" id="ARBA00022982"/>
    </source>
</evidence>
<evidence type="ECO:0000256" key="10">
    <source>
        <dbReference type="ARBA" id="ARBA00023002"/>
    </source>
</evidence>
<keyword evidence="6 13" id="KW-0812">Transmembrane</keyword>
<evidence type="ECO:0000256" key="1">
    <source>
        <dbReference type="ARBA" id="ARBA00001192"/>
    </source>
</evidence>
<dbReference type="GO" id="GO:0106292">
    <property type="term" value="F:superoxide-generating NADPH oxidase activity"/>
    <property type="evidence" value="ECO:0007669"/>
    <property type="project" value="UniProtKB-ARBA"/>
</dbReference>
<dbReference type="GO" id="GO:0005739">
    <property type="term" value="C:mitochondrion"/>
    <property type="evidence" value="ECO:0007669"/>
    <property type="project" value="TreeGrafter"/>
</dbReference>
<gene>
    <name evidence="15" type="ORF">HYH03_006346</name>
</gene>
<dbReference type="Proteomes" id="UP000612055">
    <property type="component" value="Unassembled WGS sequence"/>
</dbReference>
<evidence type="ECO:0000256" key="12">
    <source>
        <dbReference type="ARBA" id="ARBA00023136"/>
    </source>
</evidence>
<comment type="catalytic activity">
    <reaction evidence="1 13">
        <text>2 a ubiquinol + O2 = 2 a ubiquinone + 2 H2O</text>
        <dbReference type="Rhea" id="RHEA:30255"/>
        <dbReference type="Rhea" id="RHEA-COMP:9565"/>
        <dbReference type="Rhea" id="RHEA-COMP:9566"/>
        <dbReference type="ChEBI" id="CHEBI:15377"/>
        <dbReference type="ChEBI" id="CHEBI:15379"/>
        <dbReference type="ChEBI" id="CHEBI:16389"/>
        <dbReference type="ChEBI" id="CHEBI:17976"/>
        <dbReference type="EC" id="1.10.3.11"/>
    </reaction>
</comment>
<evidence type="ECO:0000256" key="6">
    <source>
        <dbReference type="ARBA" id="ARBA00022692"/>
    </source>
</evidence>
<keyword evidence="9 14" id="KW-1133">Transmembrane helix</keyword>
<dbReference type="Gene3D" id="1.20.1260.140">
    <property type="entry name" value="Alternative oxidase"/>
    <property type="match status" value="1"/>
</dbReference>
<dbReference type="OrthoDB" id="4493at2759"/>
<name>A0A835Y5X2_9CHLO</name>
<dbReference type="GO" id="GO:0046872">
    <property type="term" value="F:metal ion binding"/>
    <property type="evidence" value="ECO:0007669"/>
    <property type="project" value="UniProtKB-UniRule"/>
</dbReference>
<comment type="caution">
    <text evidence="15">The sequence shown here is derived from an EMBL/GenBank/DDBJ whole genome shotgun (WGS) entry which is preliminary data.</text>
</comment>
<keyword evidence="5 13" id="KW-0679">Respiratory chain</keyword>
<dbReference type="EMBL" id="JAEHOE010000023">
    <property type="protein sequence ID" value="KAG2495749.1"/>
    <property type="molecule type" value="Genomic_DNA"/>
</dbReference>
<evidence type="ECO:0000256" key="14">
    <source>
        <dbReference type="SAM" id="Phobius"/>
    </source>
</evidence>
<evidence type="ECO:0000256" key="5">
    <source>
        <dbReference type="ARBA" id="ARBA00022660"/>
    </source>
</evidence>
<dbReference type="GO" id="GO:0010230">
    <property type="term" value="P:alternative respiration"/>
    <property type="evidence" value="ECO:0007669"/>
    <property type="project" value="TreeGrafter"/>
</dbReference>
<evidence type="ECO:0000256" key="4">
    <source>
        <dbReference type="ARBA" id="ARBA00022448"/>
    </source>
</evidence>
<evidence type="ECO:0000256" key="2">
    <source>
        <dbReference type="ARBA" id="ARBA00004370"/>
    </source>
</evidence>
<comment type="cofactor">
    <cofactor evidence="13">
        <name>Fe cation</name>
        <dbReference type="ChEBI" id="CHEBI:24875"/>
    </cofactor>
    <text evidence="13">Binds 2 iron ions per subunit.</text>
</comment>
<comment type="subcellular location">
    <subcellularLocation>
        <location evidence="2">Membrane</location>
    </subcellularLocation>
</comment>
<keyword evidence="7 13" id="KW-0479">Metal-binding</keyword>
<evidence type="ECO:0000313" key="15">
    <source>
        <dbReference type="EMBL" id="KAG2495749.1"/>
    </source>
</evidence>
<evidence type="ECO:0000256" key="9">
    <source>
        <dbReference type="ARBA" id="ARBA00022989"/>
    </source>
</evidence>
<evidence type="ECO:0000256" key="13">
    <source>
        <dbReference type="RuleBase" id="RU003779"/>
    </source>
</evidence>
<accession>A0A835Y5X2</accession>
<proteinExistence type="inferred from homology"/>
<organism evidence="15 16">
    <name type="scientific">Edaphochlamys debaryana</name>
    <dbReference type="NCBI Taxonomy" id="47281"/>
    <lineage>
        <taxon>Eukaryota</taxon>
        <taxon>Viridiplantae</taxon>
        <taxon>Chlorophyta</taxon>
        <taxon>core chlorophytes</taxon>
        <taxon>Chlorophyceae</taxon>
        <taxon>CS clade</taxon>
        <taxon>Chlamydomonadales</taxon>
        <taxon>Chlamydomonadales incertae sedis</taxon>
        <taxon>Edaphochlamys</taxon>
    </lineage>
</organism>
<keyword evidence="12 13" id="KW-0472">Membrane</keyword>
<reference evidence="15" key="1">
    <citation type="journal article" date="2020" name="bioRxiv">
        <title>Comparative genomics of Chlamydomonas.</title>
        <authorList>
            <person name="Craig R.J."/>
            <person name="Hasan A.R."/>
            <person name="Ness R.W."/>
            <person name="Keightley P.D."/>
        </authorList>
    </citation>
    <scope>NUCLEOTIDE SEQUENCE</scope>
    <source>
        <strain evidence="15">CCAP 11/70</strain>
    </source>
</reference>
<evidence type="ECO:0000313" key="16">
    <source>
        <dbReference type="Proteomes" id="UP000612055"/>
    </source>
</evidence>
<keyword evidence="4" id="KW-0813">Transport</keyword>
<dbReference type="GO" id="GO:0009916">
    <property type="term" value="F:alternative oxidase activity"/>
    <property type="evidence" value="ECO:0007669"/>
    <property type="project" value="UniProtKB-UniRule"/>
</dbReference>
<dbReference type="Pfam" id="PF01786">
    <property type="entry name" value="AOX"/>
    <property type="match status" value="1"/>
</dbReference>
<dbReference type="PANTHER" id="PTHR31803">
    <property type="entry name" value="ALTERNATIVE OXIDASE"/>
    <property type="match status" value="1"/>
</dbReference>
<dbReference type="GO" id="GO:0016020">
    <property type="term" value="C:membrane"/>
    <property type="evidence" value="ECO:0007669"/>
    <property type="project" value="UniProtKB-SubCell"/>
</dbReference>
<dbReference type="GO" id="GO:0098803">
    <property type="term" value="C:respiratory chain complex"/>
    <property type="evidence" value="ECO:0007669"/>
    <property type="project" value="UniProtKB-UniRule"/>
</dbReference>
<dbReference type="AlphaFoldDB" id="A0A835Y5X2"/>
<feature type="transmembrane region" description="Helical" evidence="14">
    <location>
        <begin position="281"/>
        <end position="301"/>
    </location>
</feature>
<sequence>MLAAQRLRAGAAPPRRCLRRAPLRVRAVAAPIVPQPGECPLFQDREGKIIPAMCADYGFRSGSGRLYQESYGEVPKDVWQLAKDNFRHEFVQMRRSTRYPPTDLVPPSNPIAKALYAASGAVASGFGSLDKALEEAKVLAPLEPPPTLSALETKEFKQIRATLDTLQLDAADVTAVEQRRIAAAGGDMQSPLWVKLPFYALCWVLDVVYDKKPIEKFWVLETVARIPYFAYISILHLYESLGFWRAGAELRKIHFAEEWNEMHHLQIMESLGGDRAWFDRFVAEHAAILYYWVLILFYLVSPKMAYNFMERVEHHAADTYTAFLERNASTLATIPPPLVALHYYYSDDLYLFDEFQTGSRHTAPRRPRCETLLDVFNNIRDDENEHVKTMIACQESTIAKDIAASQQRPSPK</sequence>
<dbReference type="GO" id="GO:0102721">
    <property type="term" value="F:ubiquinol:oxygen oxidoreductase activity"/>
    <property type="evidence" value="ECO:0007669"/>
    <property type="project" value="UniProtKB-EC"/>
</dbReference>
<keyword evidence="11 13" id="KW-0408">Iron</keyword>
<dbReference type="InterPro" id="IPR002680">
    <property type="entry name" value="AOX"/>
</dbReference>
<dbReference type="PANTHER" id="PTHR31803:SF19">
    <property type="entry name" value="UBIQUINOL OXIDASE"/>
    <property type="match status" value="1"/>
</dbReference>
<keyword evidence="10 13" id="KW-0560">Oxidoreductase</keyword>
<dbReference type="InterPro" id="IPR038659">
    <property type="entry name" value="AOX_sf"/>
</dbReference>
<evidence type="ECO:0000256" key="7">
    <source>
        <dbReference type="ARBA" id="ARBA00022723"/>
    </source>
</evidence>
<protein>
    <recommendedName>
        <fullName evidence="13">Ubiquinol oxidase</fullName>
        <ecNumber evidence="13">1.10.3.11</ecNumber>
    </recommendedName>
</protein>
<evidence type="ECO:0000256" key="3">
    <source>
        <dbReference type="ARBA" id="ARBA00008388"/>
    </source>
</evidence>
<keyword evidence="8 13" id="KW-0249">Electron transport</keyword>
<comment type="similarity">
    <text evidence="3 13">Belongs to the alternative oxidase family.</text>
</comment>
<dbReference type="EC" id="1.10.3.11" evidence="13"/>
<keyword evidence="16" id="KW-1185">Reference proteome</keyword>